<dbReference type="InterPro" id="IPR029058">
    <property type="entry name" value="AB_hydrolase_fold"/>
</dbReference>
<dbReference type="GO" id="GO:0016787">
    <property type="term" value="F:hydrolase activity"/>
    <property type="evidence" value="ECO:0007669"/>
    <property type="project" value="UniProtKB-KW"/>
</dbReference>
<reference evidence="2" key="1">
    <citation type="submission" date="2023-01" db="EMBL/GenBank/DDBJ databases">
        <title>The growth and conidiation of Purpureocillium lavendulum are regulated by nitrogen source and histone H3K14 acetylation.</title>
        <authorList>
            <person name="Tang P."/>
            <person name="Han J."/>
            <person name="Zhang C."/>
            <person name="Tang P."/>
            <person name="Qi F."/>
            <person name="Zhang K."/>
            <person name="Liang L."/>
        </authorList>
    </citation>
    <scope>NUCLEOTIDE SEQUENCE</scope>
    <source>
        <strain evidence="2">YMF1.00683</strain>
    </source>
</reference>
<dbReference type="InterPro" id="IPR050266">
    <property type="entry name" value="AB_hydrolase_sf"/>
</dbReference>
<dbReference type="Proteomes" id="UP001163105">
    <property type="component" value="Unassembled WGS sequence"/>
</dbReference>
<evidence type="ECO:0000313" key="2">
    <source>
        <dbReference type="EMBL" id="KAJ6440756.1"/>
    </source>
</evidence>
<name>A0AB34FQW1_9HYPO</name>
<dbReference type="SUPFAM" id="SSF53474">
    <property type="entry name" value="alpha/beta-Hydrolases"/>
    <property type="match status" value="1"/>
</dbReference>
<dbReference type="InterPro" id="IPR000073">
    <property type="entry name" value="AB_hydrolase_1"/>
</dbReference>
<organism evidence="2 3">
    <name type="scientific">Purpureocillium lavendulum</name>
    <dbReference type="NCBI Taxonomy" id="1247861"/>
    <lineage>
        <taxon>Eukaryota</taxon>
        <taxon>Fungi</taxon>
        <taxon>Dikarya</taxon>
        <taxon>Ascomycota</taxon>
        <taxon>Pezizomycotina</taxon>
        <taxon>Sordariomycetes</taxon>
        <taxon>Hypocreomycetidae</taxon>
        <taxon>Hypocreales</taxon>
        <taxon>Ophiocordycipitaceae</taxon>
        <taxon>Purpureocillium</taxon>
    </lineage>
</organism>
<evidence type="ECO:0000259" key="1">
    <source>
        <dbReference type="Pfam" id="PF12697"/>
    </source>
</evidence>
<keyword evidence="3" id="KW-1185">Reference proteome</keyword>
<dbReference type="Pfam" id="PF12697">
    <property type="entry name" value="Abhydrolase_6"/>
    <property type="match status" value="1"/>
</dbReference>
<protein>
    <submittedName>
        <fullName evidence="2">Alpha/beta hydrolase fold-1</fullName>
    </submittedName>
</protein>
<dbReference type="PANTHER" id="PTHR43798">
    <property type="entry name" value="MONOACYLGLYCEROL LIPASE"/>
    <property type="match status" value="1"/>
</dbReference>
<comment type="caution">
    <text evidence="2">The sequence shown here is derived from an EMBL/GenBank/DDBJ whole genome shotgun (WGS) entry which is preliminary data.</text>
</comment>
<feature type="domain" description="AB hydrolase-1" evidence="1">
    <location>
        <begin position="38"/>
        <end position="266"/>
    </location>
</feature>
<dbReference type="GO" id="GO:0016020">
    <property type="term" value="C:membrane"/>
    <property type="evidence" value="ECO:0007669"/>
    <property type="project" value="TreeGrafter"/>
</dbReference>
<evidence type="ECO:0000313" key="3">
    <source>
        <dbReference type="Proteomes" id="UP001163105"/>
    </source>
</evidence>
<dbReference type="AlphaFoldDB" id="A0AB34FQW1"/>
<keyword evidence="2" id="KW-0378">Hydrolase</keyword>
<gene>
    <name evidence="2" type="ORF">O9K51_06547</name>
</gene>
<dbReference type="EMBL" id="JAQHRD010000005">
    <property type="protein sequence ID" value="KAJ6440756.1"/>
    <property type="molecule type" value="Genomic_DNA"/>
</dbReference>
<sequence length="294" mass="31415">MSAPEGADPLLTGDAKQQLPDADELWYLSLNDSKPDTIVLLHGLGSSHYEWTNVWAHLGAYHLLLPDLPGHSSSTALAPCTIPAQAARVADLIRRHAHGGVAHLVGLSMGGFVAVETARTHPSLVRSAFVSGCGPFSGWRLWAARYPGVLIALQAAHGMLPAWVADRINDAAWRAQGLTVPDEAAREIKRNARGALVREVFGSIVLLEVDALRDVAVRTLAVVGGKMDDVEATRRQGAALHAGCAESRAVIVKEATHAWSLQFPELFGKGICAWIEGAPLPDEYVDLPATQDAE</sequence>
<proteinExistence type="predicted"/>
<dbReference type="PANTHER" id="PTHR43798:SF33">
    <property type="entry name" value="HYDROLASE, PUTATIVE (AFU_ORTHOLOGUE AFUA_2G14860)-RELATED"/>
    <property type="match status" value="1"/>
</dbReference>
<dbReference type="Gene3D" id="3.40.50.1820">
    <property type="entry name" value="alpha/beta hydrolase"/>
    <property type="match status" value="1"/>
</dbReference>
<accession>A0AB34FQW1</accession>